<dbReference type="NCBIfam" id="TIGR01611">
    <property type="entry name" value="tail_tube"/>
    <property type="match status" value="1"/>
</dbReference>
<gene>
    <name evidence="1" type="ORF">CAT59_06785</name>
</gene>
<comment type="caution">
    <text evidence="1">The sequence shown here is derived from an EMBL/GenBank/DDBJ whole genome shotgun (WGS) entry which is preliminary data.</text>
</comment>
<sequence length="172" mass="18852">MALPSKLKLSNLYNEGNSYLGQTGEVTLPKLTRKMENWRGGGLNGPIKWDAGIGDDAIDMTWKLGGIDKLILKQWGAATIGAIGLRFAGSYQRDDTGEDTAVEIVVRGRHEEIDFGNAKQGDDTETTVKTVWSYYKLTIDGEVAIEIDIPGVKEMVNGVDMLEKHRANIGLI</sequence>
<dbReference type="Pfam" id="PF04985">
    <property type="entry name" value="Phage_tube"/>
    <property type="match status" value="1"/>
</dbReference>
<evidence type="ECO:0000313" key="1">
    <source>
        <dbReference type="EMBL" id="OTU28902.1"/>
    </source>
</evidence>
<reference evidence="1 2" key="1">
    <citation type="submission" date="2017-05" db="EMBL/GenBank/DDBJ databases">
        <authorList>
            <person name="Song R."/>
            <person name="Chenine A.L."/>
            <person name="Ruprecht R.M."/>
        </authorList>
    </citation>
    <scope>NUCLEOTIDE SEQUENCE [LARGE SCALE GENOMIC DNA]</scope>
    <source>
        <strain evidence="1 2">ARLG1955</strain>
    </source>
</reference>
<dbReference type="AlphaFoldDB" id="A0A0M3BWM0"/>
<dbReference type="Proteomes" id="UP000195162">
    <property type="component" value="Unassembled WGS sequence"/>
</dbReference>
<protein>
    <submittedName>
        <fullName evidence="1">Phage major tail tube protein</fullName>
    </submittedName>
</protein>
<accession>A0A0M3BWM0</accession>
<organism evidence="1 2">
    <name type="scientific">Acinetobacter pittii</name>
    <name type="common">Acinetobacter genomosp. 3</name>
    <dbReference type="NCBI Taxonomy" id="48296"/>
    <lineage>
        <taxon>Bacteria</taxon>
        <taxon>Pseudomonadati</taxon>
        <taxon>Pseudomonadota</taxon>
        <taxon>Gammaproteobacteria</taxon>
        <taxon>Moraxellales</taxon>
        <taxon>Moraxellaceae</taxon>
        <taxon>Acinetobacter</taxon>
        <taxon>Acinetobacter calcoaceticus/baumannii complex</taxon>
    </lineage>
</organism>
<dbReference type="RefSeq" id="WP_046813209.1">
    <property type="nucleotide sequence ID" value="NZ_LBHY02000017.1"/>
</dbReference>
<dbReference type="EMBL" id="NGIR01000020">
    <property type="protein sequence ID" value="OTU28902.1"/>
    <property type="molecule type" value="Genomic_DNA"/>
</dbReference>
<dbReference type="InterPro" id="IPR006498">
    <property type="entry name" value="Tail_tube"/>
</dbReference>
<evidence type="ECO:0000313" key="2">
    <source>
        <dbReference type="Proteomes" id="UP000195162"/>
    </source>
</evidence>
<proteinExistence type="predicted"/>
<name>A0A0M3BWM0_ACIPI</name>